<proteinExistence type="predicted"/>
<accession>A0A1W2ARS9</accession>
<reference evidence="1 2" key="1">
    <citation type="submission" date="2017-04" db="EMBL/GenBank/DDBJ databases">
        <authorList>
            <person name="Afonso C.L."/>
            <person name="Miller P.J."/>
            <person name="Scott M.A."/>
            <person name="Spackman E."/>
            <person name="Goraichik I."/>
            <person name="Dimitrov K.M."/>
            <person name="Suarez D.L."/>
            <person name="Swayne D.E."/>
        </authorList>
    </citation>
    <scope>NUCLEOTIDE SEQUENCE [LARGE SCALE GENOMIC DNA]</scope>
    <source>
        <strain evidence="1 2">CGMCC 1.12708</strain>
    </source>
</reference>
<dbReference type="RefSeq" id="WP_084017242.1">
    <property type="nucleotide sequence ID" value="NZ_FWXS01000005.1"/>
</dbReference>
<dbReference type="Pfam" id="PF13783">
    <property type="entry name" value="DUF4177"/>
    <property type="match status" value="1"/>
</dbReference>
<dbReference type="STRING" id="1434700.SAMN06296427_10533"/>
<dbReference type="EMBL" id="FWXS01000005">
    <property type="protein sequence ID" value="SMC63416.1"/>
    <property type="molecule type" value="Genomic_DNA"/>
</dbReference>
<dbReference type="OrthoDB" id="5432776at2"/>
<evidence type="ECO:0008006" key="3">
    <source>
        <dbReference type="Google" id="ProtNLM"/>
    </source>
</evidence>
<dbReference type="AlphaFoldDB" id="A0A1W2ARS9"/>
<dbReference type="Proteomes" id="UP000192393">
    <property type="component" value="Unassembled WGS sequence"/>
</dbReference>
<evidence type="ECO:0000313" key="1">
    <source>
        <dbReference type="EMBL" id="SMC63416.1"/>
    </source>
</evidence>
<dbReference type="InterPro" id="IPR025234">
    <property type="entry name" value="YjzH-like"/>
</dbReference>
<protein>
    <recommendedName>
        <fullName evidence="3">DUF4177 domain-containing protein</fullName>
    </recommendedName>
</protein>
<keyword evidence="2" id="KW-1185">Reference proteome</keyword>
<evidence type="ECO:0000313" key="2">
    <source>
        <dbReference type="Proteomes" id="UP000192393"/>
    </source>
</evidence>
<name>A0A1W2ARS9_9FLAO</name>
<gene>
    <name evidence="1" type="ORF">SAMN06296427_10533</name>
</gene>
<sequence>MSKKFEYKTLEIRPTGTWKSKFDIVEIDKILNDFGQEGWELVSMEDKNFGYGTTECFYYTFKREV</sequence>
<organism evidence="1 2">
    <name type="scientific">Moheibacter sediminis</name>
    <dbReference type="NCBI Taxonomy" id="1434700"/>
    <lineage>
        <taxon>Bacteria</taxon>
        <taxon>Pseudomonadati</taxon>
        <taxon>Bacteroidota</taxon>
        <taxon>Flavobacteriia</taxon>
        <taxon>Flavobacteriales</taxon>
        <taxon>Weeksellaceae</taxon>
        <taxon>Moheibacter</taxon>
    </lineage>
</organism>